<organism evidence="1 2">
    <name type="scientific">Pistacia integerrima</name>
    <dbReference type="NCBI Taxonomy" id="434235"/>
    <lineage>
        <taxon>Eukaryota</taxon>
        <taxon>Viridiplantae</taxon>
        <taxon>Streptophyta</taxon>
        <taxon>Embryophyta</taxon>
        <taxon>Tracheophyta</taxon>
        <taxon>Spermatophyta</taxon>
        <taxon>Magnoliopsida</taxon>
        <taxon>eudicotyledons</taxon>
        <taxon>Gunneridae</taxon>
        <taxon>Pentapetalae</taxon>
        <taxon>rosids</taxon>
        <taxon>malvids</taxon>
        <taxon>Sapindales</taxon>
        <taxon>Anacardiaceae</taxon>
        <taxon>Pistacia</taxon>
    </lineage>
</organism>
<protein>
    <submittedName>
        <fullName evidence="1">Uncharacterized protein</fullName>
    </submittedName>
</protein>
<reference evidence="2" key="1">
    <citation type="journal article" date="2023" name="G3 (Bethesda)">
        <title>Genome assembly and association tests identify interacting loci associated with vigor, precocity, and sex in interspecific pistachio rootstocks.</title>
        <authorList>
            <person name="Palmer W."/>
            <person name="Jacygrad E."/>
            <person name="Sagayaradj S."/>
            <person name="Cavanaugh K."/>
            <person name="Han R."/>
            <person name="Bertier L."/>
            <person name="Beede B."/>
            <person name="Kafkas S."/>
            <person name="Golino D."/>
            <person name="Preece J."/>
            <person name="Michelmore R."/>
        </authorList>
    </citation>
    <scope>NUCLEOTIDE SEQUENCE [LARGE SCALE GENOMIC DNA]</scope>
</reference>
<sequence>MSLLRHRLQLKLQLLPGPHSTLGYLPKTAAVSTTAFQEVGNLFDFEKICVLGHGNHGIVYKVRHKHTSAIYALKIITTDSQTSHETKILGRTDSPFIIKCHGIFEPPAWAGSKAILMDYMDAGTLGSLLKTNGPFSKSSIAHIAYQVLNGLQYLHAGNIVHLDIKPSNLLVDKRLNVKIADFGVSQIVHAHETPKSFCSYVGTYAYMSPERLDSSRYDPKYVYAGDVWSLGVTLLELCVGHFPFFPPEKKPSWMEVALVTCFGEPTSNIPETATGEFLSFIKCCLEKEPGKRWTVLKLLSHPFVCGVRDS</sequence>
<keyword evidence="2" id="KW-1185">Reference proteome</keyword>
<dbReference type="EMBL" id="CM047741">
    <property type="protein sequence ID" value="KAJ0038702.1"/>
    <property type="molecule type" value="Genomic_DNA"/>
</dbReference>
<comment type="caution">
    <text evidence="1">The sequence shown here is derived from an EMBL/GenBank/DDBJ whole genome shotgun (WGS) entry which is preliminary data.</text>
</comment>
<gene>
    <name evidence="1" type="ORF">Pint_22831</name>
</gene>
<evidence type="ECO:0000313" key="1">
    <source>
        <dbReference type="EMBL" id="KAJ0038702.1"/>
    </source>
</evidence>
<name>A0ACC0YMC4_9ROSI</name>
<dbReference type="Proteomes" id="UP001163603">
    <property type="component" value="Chromosome 6"/>
</dbReference>
<accession>A0ACC0YMC4</accession>
<evidence type="ECO:0000313" key="2">
    <source>
        <dbReference type="Proteomes" id="UP001163603"/>
    </source>
</evidence>
<proteinExistence type="predicted"/>